<protein>
    <submittedName>
        <fullName evidence="1">Uncharacterized protein</fullName>
    </submittedName>
</protein>
<reference evidence="1" key="2">
    <citation type="submission" date="2020-05" db="UniProtKB">
        <authorList>
            <consortium name="EnsemblMetazoa"/>
        </authorList>
    </citation>
    <scope>IDENTIFICATION</scope>
    <source>
        <strain evidence="1">IAEA</strain>
    </source>
</reference>
<evidence type="ECO:0000313" key="2">
    <source>
        <dbReference type="Proteomes" id="UP000092445"/>
    </source>
</evidence>
<dbReference type="VEuPathDB" id="VectorBase:GPAI021436"/>
<name>A0A1A9ZPZ7_GLOPL</name>
<reference evidence="2" key="1">
    <citation type="submission" date="2014-03" db="EMBL/GenBank/DDBJ databases">
        <authorList>
            <person name="Aksoy S."/>
            <person name="Warren W."/>
            <person name="Wilson R.K."/>
        </authorList>
    </citation>
    <scope>NUCLEOTIDE SEQUENCE [LARGE SCALE GENOMIC DNA]</scope>
    <source>
        <strain evidence="2">IAEA</strain>
    </source>
</reference>
<organism evidence="1 2">
    <name type="scientific">Glossina pallidipes</name>
    <name type="common">Tsetse fly</name>
    <dbReference type="NCBI Taxonomy" id="7398"/>
    <lineage>
        <taxon>Eukaryota</taxon>
        <taxon>Metazoa</taxon>
        <taxon>Ecdysozoa</taxon>
        <taxon>Arthropoda</taxon>
        <taxon>Hexapoda</taxon>
        <taxon>Insecta</taxon>
        <taxon>Pterygota</taxon>
        <taxon>Neoptera</taxon>
        <taxon>Endopterygota</taxon>
        <taxon>Diptera</taxon>
        <taxon>Brachycera</taxon>
        <taxon>Muscomorpha</taxon>
        <taxon>Hippoboscoidea</taxon>
        <taxon>Glossinidae</taxon>
        <taxon>Glossina</taxon>
    </lineage>
</organism>
<dbReference type="EnsemblMetazoa" id="GPAI021436-RA">
    <property type="protein sequence ID" value="GPAI021436-PA"/>
    <property type="gene ID" value="GPAI021436"/>
</dbReference>
<accession>A0A1A9ZPZ7</accession>
<dbReference type="Proteomes" id="UP000092445">
    <property type="component" value="Unassembled WGS sequence"/>
</dbReference>
<dbReference type="AlphaFoldDB" id="A0A1A9ZPZ7"/>
<proteinExistence type="predicted"/>
<sequence>MNVEHANLTVEREEQDREKFHKFHHHFDHELIDRRNVPLVGIVGRAQKLKMILPTASLIASKWEECFENFIKGRSRKQYSNFPETTTRDWQHELSIARRTQVNLNYLNYDDRIKQIMFTTARTVRIYTKRMEVHSTCPPIVNVHKHTLQTTATTFSNSSTINVLFEGLVLVKHVNEYFKPANTPAETAD</sequence>
<keyword evidence="2" id="KW-1185">Reference proteome</keyword>
<evidence type="ECO:0000313" key="1">
    <source>
        <dbReference type="EnsemblMetazoa" id="GPAI021436-PA"/>
    </source>
</evidence>